<evidence type="ECO:0000313" key="1">
    <source>
        <dbReference type="EMBL" id="SIT36078.1"/>
    </source>
</evidence>
<name>A0A1N7RM03_9BURK</name>
<dbReference type="EMBL" id="CYGY02000008">
    <property type="protein sequence ID" value="SIT36078.1"/>
    <property type="molecule type" value="Genomic_DNA"/>
</dbReference>
<reference evidence="1" key="1">
    <citation type="submission" date="2016-12" db="EMBL/GenBank/DDBJ databases">
        <authorList>
            <person name="Moulin L."/>
        </authorList>
    </citation>
    <scope>NUCLEOTIDE SEQUENCE [LARGE SCALE GENOMIC DNA]</scope>
    <source>
        <strain evidence="1">STM 7183</strain>
    </source>
</reference>
<accession>A0A1N7RM03</accession>
<organism evidence="1 2">
    <name type="scientific">Paraburkholderia piptadeniae</name>
    <dbReference type="NCBI Taxonomy" id="1701573"/>
    <lineage>
        <taxon>Bacteria</taxon>
        <taxon>Pseudomonadati</taxon>
        <taxon>Pseudomonadota</taxon>
        <taxon>Betaproteobacteria</taxon>
        <taxon>Burkholderiales</taxon>
        <taxon>Burkholderiaceae</taxon>
        <taxon>Paraburkholderia</taxon>
    </lineage>
</organism>
<dbReference type="AlphaFoldDB" id="A0A1N7RM03"/>
<evidence type="ECO:0000313" key="2">
    <source>
        <dbReference type="Proteomes" id="UP000195569"/>
    </source>
</evidence>
<dbReference type="Proteomes" id="UP000195569">
    <property type="component" value="Unassembled WGS sequence"/>
</dbReference>
<proteinExistence type="predicted"/>
<gene>
    <name evidence="1" type="ORF">BN2476_80052</name>
</gene>
<sequence>MLFDRKAAHGDMRSPAAGGRRLTEVWTFDRITRLASLFGSPGTFVLWRARLLTRNCGRGPSLTSRETPAFKRSRRAALRGWR</sequence>
<keyword evidence="2" id="KW-1185">Reference proteome</keyword>
<comment type="caution">
    <text evidence="1">The sequence shown here is derived from an EMBL/GenBank/DDBJ whole genome shotgun (WGS) entry which is preliminary data.</text>
</comment>
<protein>
    <submittedName>
        <fullName evidence="1">Uncharacterized protein</fullName>
    </submittedName>
</protein>